<dbReference type="EMBL" id="JANVFT010000085">
    <property type="protein sequence ID" value="KAJ4471919.1"/>
    <property type="molecule type" value="Genomic_DNA"/>
</dbReference>
<proteinExistence type="predicted"/>
<evidence type="ECO:0000313" key="2">
    <source>
        <dbReference type="Proteomes" id="UP001150217"/>
    </source>
</evidence>
<protein>
    <submittedName>
        <fullName evidence="1">Uncharacterized protein</fullName>
    </submittedName>
</protein>
<gene>
    <name evidence="1" type="ORF">C8R41DRAFT_850401</name>
</gene>
<reference evidence="1" key="1">
    <citation type="submission" date="2022-08" db="EMBL/GenBank/DDBJ databases">
        <title>A Global Phylogenomic Analysis of the Shiitake Genus Lentinula.</title>
        <authorList>
            <consortium name="DOE Joint Genome Institute"/>
            <person name="Sierra-Patev S."/>
            <person name="Min B."/>
            <person name="Naranjo-Ortiz M."/>
            <person name="Looney B."/>
            <person name="Konkel Z."/>
            <person name="Slot J.C."/>
            <person name="Sakamoto Y."/>
            <person name="Steenwyk J.L."/>
            <person name="Rokas A."/>
            <person name="Carro J."/>
            <person name="Camarero S."/>
            <person name="Ferreira P."/>
            <person name="Molpeceres G."/>
            <person name="Ruiz-Duenas F.J."/>
            <person name="Serrano A."/>
            <person name="Henrissat B."/>
            <person name="Drula E."/>
            <person name="Hughes K.W."/>
            <person name="Mata J.L."/>
            <person name="Ishikawa N.K."/>
            <person name="Vargas-Isla R."/>
            <person name="Ushijima S."/>
            <person name="Smith C.A."/>
            <person name="Ahrendt S."/>
            <person name="Andreopoulos W."/>
            <person name="He G."/>
            <person name="Labutti K."/>
            <person name="Lipzen A."/>
            <person name="Ng V."/>
            <person name="Riley R."/>
            <person name="Sandor L."/>
            <person name="Barry K."/>
            <person name="Martinez A.T."/>
            <person name="Xiao Y."/>
            <person name="Gibbons J.G."/>
            <person name="Terashima K."/>
            <person name="Grigoriev I.V."/>
            <person name="Hibbett D.S."/>
        </authorList>
    </citation>
    <scope>NUCLEOTIDE SEQUENCE</scope>
    <source>
        <strain evidence="1">RHP3577 ss4</strain>
    </source>
</reference>
<comment type="caution">
    <text evidence="1">The sequence shown here is derived from an EMBL/GenBank/DDBJ whole genome shotgun (WGS) entry which is preliminary data.</text>
</comment>
<name>A0ABQ8V5F2_9AGAR</name>
<organism evidence="1 2">
    <name type="scientific">Lentinula lateritia</name>
    <dbReference type="NCBI Taxonomy" id="40482"/>
    <lineage>
        <taxon>Eukaryota</taxon>
        <taxon>Fungi</taxon>
        <taxon>Dikarya</taxon>
        <taxon>Basidiomycota</taxon>
        <taxon>Agaricomycotina</taxon>
        <taxon>Agaricomycetes</taxon>
        <taxon>Agaricomycetidae</taxon>
        <taxon>Agaricales</taxon>
        <taxon>Marasmiineae</taxon>
        <taxon>Omphalotaceae</taxon>
        <taxon>Lentinula</taxon>
    </lineage>
</organism>
<sequence length="77" mass="8719">MRSRRLRLGMSVLVLPELDLITNTILTLAFAMVDKFKPVKFPTSHTQVIQYPLALNSMKLPDLFTNAIQDNGALQVY</sequence>
<accession>A0ABQ8V5F2</accession>
<keyword evidence="2" id="KW-1185">Reference proteome</keyword>
<evidence type="ECO:0000313" key="1">
    <source>
        <dbReference type="EMBL" id="KAJ4471919.1"/>
    </source>
</evidence>
<dbReference type="Proteomes" id="UP001150217">
    <property type="component" value="Unassembled WGS sequence"/>
</dbReference>